<dbReference type="EMBL" id="VFRA01000001">
    <property type="protein sequence ID" value="TQO20033.1"/>
    <property type="molecule type" value="Genomic_DNA"/>
</dbReference>
<dbReference type="Gene3D" id="1.20.120.530">
    <property type="entry name" value="GntR ligand-binding domain-like"/>
    <property type="match status" value="1"/>
</dbReference>
<dbReference type="SMART" id="SM00895">
    <property type="entry name" value="FCD"/>
    <property type="match status" value="1"/>
</dbReference>
<organism evidence="5 6">
    <name type="scientific">Rhodoglobus vestalii</name>
    <dbReference type="NCBI Taxonomy" id="193384"/>
    <lineage>
        <taxon>Bacteria</taxon>
        <taxon>Bacillati</taxon>
        <taxon>Actinomycetota</taxon>
        <taxon>Actinomycetes</taxon>
        <taxon>Micrococcales</taxon>
        <taxon>Microbacteriaceae</taxon>
        <taxon>Rhodoglobus</taxon>
    </lineage>
</organism>
<feature type="domain" description="HTH gntR-type" evidence="4">
    <location>
        <begin position="10"/>
        <end position="77"/>
    </location>
</feature>
<dbReference type="InterPro" id="IPR008920">
    <property type="entry name" value="TF_FadR/GntR_C"/>
</dbReference>
<evidence type="ECO:0000256" key="2">
    <source>
        <dbReference type="ARBA" id="ARBA00023125"/>
    </source>
</evidence>
<name>A0A8H2PYS7_9MICO</name>
<dbReference type="SMART" id="SM00345">
    <property type="entry name" value="HTH_GNTR"/>
    <property type="match status" value="1"/>
</dbReference>
<dbReference type="SUPFAM" id="SSF46785">
    <property type="entry name" value="Winged helix' DNA-binding domain"/>
    <property type="match status" value="1"/>
</dbReference>
<dbReference type="GO" id="GO:0003677">
    <property type="term" value="F:DNA binding"/>
    <property type="evidence" value="ECO:0007669"/>
    <property type="project" value="UniProtKB-KW"/>
</dbReference>
<comment type="caution">
    <text evidence="5">The sequence shown here is derived from an EMBL/GenBank/DDBJ whole genome shotgun (WGS) entry which is preliminary data.</text>
</comment>
<gene>
    <name evidence="5" type="ORF">FB472_1640</name>
</gene>
<dbReference type="InterPro" id="IPR036390">
    <property type="entry name" value="WH_DNA-bd_sf"/>
</dbReference>
<keyword evidence="3" id="KW-0804">Transcription</keyword>
<dbReference type="AlphaFoldDB" id="A0A8H2PYS7"/>
<keyword evidence="6" id="KW-1185">Reference proteome</keyword>
<protein>
    <submittedName>
        <fullName evidence="5">GntR family transcriptional regulator</fullName>
    </submittedName>
</protein>
<dbReference type="Pfam" id="PF00392">
    <property type="entry name" value="GntR"/>
    <property type="match status" value="1"/>
</dbReference>
<dbReference type="CDD" id="cd07377">
    <property type="entry name" value="WHTH_GntR"/>
    <property type="match status" value="1"/>
</dbReference>
<evidence type="ECO:0000313" key="5">
    <source>
        <dbReference type="EMBL" id="TQO20033.1"/>
    </source>
</evidence>
<accession>A0A8H2PYS7</accession>
<dbReference type="PANTHER" id="PTHR43537">
    <property type="entry name" value="TRANSCRIPTIONAL REGULATOR, GNTR FAMILY"/>
    <property type="match status" value="1"/>
</dbReference>
<evidence type="ECO:0000256" key="3">
    <source>
        <dbReference type="ARBA" id="ARBA00023163"/>
    </source>
</evidence>
<dbReference type="Proteomes" id="UP000316560">
    <property type="component" value="Unassembled WGS sequence"/>
</dbReference>
<dbReference type="PROSITE" id="PS50949">
    <property type="entry name" value="HTH_GNTR"/>
    <property type="match status" value="1"/>
</dbReference>
<evidence type="ECO:0000259" key="4">
    <source>
        <dbReference type="PROSITE" id="PS50949"/>
    </source>
</evidence>
<sequence length="226" mass="24641">MPPDEITGTVDSSLDIRDALKQAIANGEYAPGVKLVERELTLRYGIGRTGVRDAIRHLAAQGIVELTENRGARVSELSYAEAIDMYQVRGVLEGLAGELFAVRGTAHEKMQFAESLEPVRHAIESSDITGALVASDVYYAHLLEGARNTELHEIIERLHVRINQIRRVSLSVESQSKPTIDALQRIVNAVLAGDPTDARNACIEHVKSSAAATLPAMARTPERPSR</sequence>
<keyword evidence="1" id="KW-0805">Transcription regulation</keyword>
<proteinExistence type="predicted"/>
<dbReference type="GO" id="GO:0003700">
    <property type="term" value="F:DNA-binding transcription factor activity"/>
    <property type="evidence" value="ECO:0007669"/>
    <property type="project" value="InterPro"/>
</dbReference>
<evidence type="ECO:0000313" key="6">
    <source>
        <dbReference type="Proteomes" id="UP000316560"/>
    </source>
</evidence>
<dbReference type="PANTHER" id="PTHR43537:SF24">
    <property type="entry name" value="GLUCONATE OPERON TRANSCRIPTIONAL REPRESSOR"/>
    <property type="match status" value="1"/>
</dbReference>
<dbReference type="SUPFAM" id="SSF48008">
    <property type="entry name" value="GntR ligand-binding domain-like"/>
    <property type="match status" value="1"/>
</dbReference>
<dbReference type="InterPro" id="IPR011711">
    <property type="entry name" value="GntR_C"/>
</dbReference>
<dbReference type="Gene3D" id="1.10.10.10">
    <property type="entry name" value="Winged helix-like DNA-binding domain superfamily/Winged helix DNA-binding domain"/>
    <property type="match status" value="1"/>
</dbReference>
<keyword evidence="2" id="KW-0238">DNA-binding</keyword>
<evidence type="ECO:0000256" key="1">
    <source>
        <dbReference type="ARBA" id="ARBA00023015"/>
    </source>
</evidence>
<reference evidence="5 6" key="1">
    <citation type="submission" date="2019-06" db="EMBL/GenBank/DDBJ databases">
        <title>Sequencing the genomes of 1000 actinobacteria strains.</title>
        <authorList>
            <person name="Klenk H.-P."/>
        </authorList>
    </citation>
    <scope>NUCLEOTIDE SEQUENCE [LARGE SCALE GENOMIC DNA]</scope>
    <source>
        <strain evidence="5 6">DSM 21947</strain>
    </source>
</reference>
<dbReference type="InterPro" id="IPR000524">
    <property type="entry name" value="Tscrpt_reg_HTH_GntR"/>
</dbReference>
<dbReference type="InterPro" id="IPR036388">
    <property type="entry name" value="WH-like_DNA-bd_sf"/>
</dbReference>
<dbReference type="Pfam" id="PF07729">
    <property type="entry name" value="FCD"/>
    <property type="match status" value="1"/>
</dbReference>